<dbReference type="GO" id="GO:0006508">
    <property type="term" value="P:proteolysis"/>
    <property type="evidence" value="ECO:0007669"/>
    <property type="project" value="UniProtKB-KW"/>
</dbReference>
<feature type="transmembrane region" description="Helical" evidence="7">
    <location>
        <begin position="235"/>
        <end position="252"/>
    </location>
</feature>
<dbReference type="Proteomes" id="UP001556631">
    <property type="component" value="Unassembled WGS sequence"/>
</dbReference>
<sequence length="307" mass="32794">MSTSPQPAPGVPTCYRHPGREAYIRCQRCNRPICPDCMNAASVGFQCPECVREGRATQRAARTTYGGLRPTDASFTTLVLIALNAVVWLLINLTGGNGSRLLNWLELRPRGVCLDQFGRGFLAQGLSCRPGETILPGVDGGAYWQLVTSGFTHVAIWHIASNMFFLYLVGPQLETLFGRMRFLALYFISMLAGSALVYWAAPEYQSAIGASGAIFGLMAALLVVSVKRHADLRQILVLIAINFAITFAISGISWQAHVGGFVGGALTAGVLAYAPAGPRRTPVQAGGLLCLAVVVVLLIAARSLVLA</sequence>
<feature type="transmembrane region" description="Helical" evidence="7">
    <location>
        <begin position="150"/>
        <end position="170"/>
    </location>
</feature>
<keyword evidence="3 7" id="KW-0812">Transmembrane</keyword>
<keyword evidence="5 7" id="KW-1133">Transmembrane helix</keyword>
<dbReference type="Pfam" id="PF01694">
    <property type="entry name" value="Rhomboid"/>
    <property type="match status" value="1"/>
</dbReference>
<feature type="transmembrane region" description="Helical" evidence="7">
    <location>
        <begin position="73"/>
        <end position="91"/>
    </location>
</feature>
<comment type="similarity">
    <text evidence="2">Belongs to the peptidase S54 family.</text>
</comment>
<dbReference type="EMBL" id="JBFPJR010000038">
    <property type="protein sequence ID" value="MEX0429282.1"/>
    <property type="molecule type" value="Genomic_DNA"/>
</dbReference>
<dbReference type="PANTHER" id="PTHR43731">
    <property type="entry name" value="RHOMBOID PROTEASE"/>
    <property type="match status" value="1"/>
</dbReference>
<comment type="subcellular location">
    <subcellularLocation>
        <location evidence="1">Membrane</location>
        <topology evidence="1">Multi-pass membrane protein</topology>
    </subcellularLocation>
</comment>
<proteinExistence type="inferred from homology"/>
<evidence type="ECO:0000256" key="5">
    <source>
        <dbReference type="ARBA" id="ARBA00022989"/>
    </source>
</evidence>
<feature type="transmembrane region" description="Helical" evidence="7">
    <location>
        <begin position="288"/>
        <end position="305"/>
    </location>
</feature>
<feature type="domain" description="B box-type" evidence="8">
    <location>
        <begin position="12"/>
        <end position="38"/>
    </location>
</feature>
<dbReference type="PANTHER" id="PTHR43731:SF14">
    <property type="entry name" value="PRESENILIN-ASSOCIATED RHOMBOID-LIKE PROTEIN, MITOCHONDRIAL"/>
    <property type="match status" value="1"/>
</dbReference>
<dbReference type="InterPro" id="IPR050925">
    <property type="entry name" value="Rhomboid_protease_S54"/>
</dbReference>
<name>A0ABV3T240_9ACTN</name>
<reference evidence="10 11" key="1">
    <citation type="submission" date="2024-07" db="EMBL/GenBank/DDBJ databases">
        <authorList>
            <person name="Lee S."/>
            <person name="Kang M."/>
        </authorList>
    </citation>
    <scope>NUCLEOTIDE SEQUENCE [LARGE SCALE GENOMIC DNA]</scope>
    <source>
        <strain evidence="10 11">DS6</strain>
    </source>
</reference>
<evidence type="ECO:0000256" key="1">
    <source>
        <dbReference type="ARBA" id="ARBA00004141"/>
    </source>
</evidence>
<dbReference type="GO" id="GO:0008233">
    <property type="term" value="F:peptidase activity"/>
    <property type="evidence" value="ECO:0007669"/>
    <property type="project" value="UniProtKB-KW"/>
</dbReference>
<feature type="domain" description="Peptidase S54 rhomboid" evidence="9">
    <location>
        <begin position="142"/>
        <end position="272"/>
    </location>
</feature>
<evidence type="ECO:0000256" key="4">
    <source>
        <dbReference type="ARBA" id="ARBA00022801"/>
    </source>
</evidence>
<keyword evidence="11" id="KW-1185">Reference proteome</keyword>
<comment type="caution">
    <text evidence="10">The sequence shown here is derived from an EMBL/GenBank/DDBJ whole genome shotgun (WGS) entry which is preliminary data.</text>
</comment>
<evidence type="ECO:0000256" key="2">
    <source>
        <dbReference type="ARBA" id="ARBA00009045"/>
    </source>
</evidence>
<accession>A0ABV3T240</accession>
<protein>
    <submittedName>
        <fullName evidence="10">Rhomboid family intramembrane serine protease</fullName>
    </submittedName>
</protein>
<evidence type="ECO:0000259" key="8">
    <source>
        <dbReference type="Pfam" id="PF00643"/>
    </source>
</evidence>
<evidence type="ECO:0000256" key="7">
    <source>
        <dbReference type="SAM" id="Phobius"/>
    </source>
</evidence>
<feature type="transmembrane region" description="Helical" evidence="7">
    <location>
        <begin position="207"/>
        <end position="226"/>
    </location>
</feature>
<organism evidence="10 11">
    <name type="scientific">Nocardioides eburneus</name>
    <dbReference type="NCBI Taxonomy" id="3231482"/>
    <lineage>
        <taxon>Bacteria</taxon>
        <taxon>Bacillati</taxon>
        <taxon>Actinomycetota</taxon>
        <taxon>Actinomycetes</taxon>
        <taxon>Propionibacteriales</taxon>
        <taxon>Nocardioidaceae</taxon>
        <taxon>Nocardioides</taxon>
    </lineage>
</organism>
<dbReference type="Pfam" id="PF00643">
    <property type="entry name" value="zf-B_box"/>
    <property type="match status" value="1"/>
</dbReference>
<evidence type="ECO:0000256" key="6">
    <source>
        <dbReference type="ARBA" id="ARBA00023136"/>
    </source>
</evidence>
<dbReference type="Gene3D" id="1.20.1540.10">
    <property type="entry name" value="Rhomboid-like"/>
    <property type="match status" value="1"/>
</dbReference>
<gene>
    <name evidence="10" type="ORF">AB3X52_16790</name>
</gene>
<keyword evidence="10" id="KW-0645">Protease</keyword>
<evidence type="ECO:0000313" key="10">
    <source>
        <dbReference type="EMBL" id="MEX0429282.1"/>
    </source>
</evidence>
<evidence type="ECO:0000259" key="9">
    <source>
        <dbReference type="Pfam" id="PF01694"/>
    </source>
</evidence>
<dbReference type="InterPro" id="IPR035952">
    <property type="entry name" value="Rhomboid-like_sf"/>
</dbReference>
<evidence type="ECO:0000256" key="3">
    <source>
        <dbReference type="ARBA" id="ARBA00022692"/>
    </source>
</evidence>
<dbReference type="InterPro" id="IPR000315">
    <property type="entry name" value="Znf_B-box"/>
</dbReference>
<evidence type="ECO:0000313" key="11">
    <source>
        <dbReference type="Proteomes" id="UP001556631"/>
    </source>
</evidence>
<dbReference type="RefSeq" id="WP_367995248.1">
    <property type="nucleotide sequence ID" value="NZ_JBFPJR010000038.1"/>
</dbReference>
<keyword evidence="6 7" id="KW-0472">Membrane</keyword>
<dbReference type="InterPro" id="IPR022764">
    <property type="entry name" value="Peptidase_S54_rhomboid_dom"/>
</dbReference>
<dbReference type="SUPFAM" id="SSF144091">
    <property type="entry name" value="Rhomboid-like"/>
    <property type="match status" value="1"/>
</dbReference>
<feature type="transmembrane region" description="Helical" evidence="7">
    <location>
        <begin position="182"/>
        <end position="201"/>
    </location>
</feature>
<keyword evidence="4" id="KW-0378">Hydrolase</keyword>